<name>A0AAN8VRU6_9MAGN</name>
<dbReference type="InterPro" id="IPR032675">
    <property type="entry name" value="LRR_dom_sf"/>
</dbReference>
<dbReference type="InterPro" id="IPR017441">
    <property type="entry name" value="Protein_kinase_ATP_BS"/>
</dbReference>
<evidence type="ECO:0000256" key="2">
    <source>
        <dbReference type="ARBA" id="ARBA00022614"/>
    </source>
</evidence>
<dbReference type="InterPro" id="IPR053211">
    <property type="entry name" value="DNA_repair-toleration"/>
</dbReference>
<dbReference type="Proteomes" id="UP001370490">
    <property type="component" value="Unassembled WGS sequence"/>
</dbReference>
<dbReference type="Pfam" id="PF08263">
    <property type="entry name" value="LRRNT_2"/>
    <property type="match status" value="1"/>
</dbReference>
<dbReference type="Gene3D" id="3.80.10.10">
    <property type="entry name" value="Ribonuclease Inhibitor"/>
    <property type="match status" value="2"/>
</dbReference>
<dbReference type="FunFam" id="3.80.10.10:FF:000041">
    <property type="entry name" value="LRR receptor-like serine/threonine-protein kinase ERECTA"/>
    <property type="match status" value="2"/>
</dbReference>
<gene>
    <name evidence="10" type="ORF">RJ641_034801</name>
</gene>
<evidence type="ECO:0000256" key="5">
    <source>
        <dbReference type="ARBA" id="ARBA00023136"/>
    </source>
</evidence>
<evidence type="ECO:0000259" key="8">
    <source>
        <dbReference type="Pfam" id="PF08263"/>
    </source>
</evidence>
<evidence type="ECO:0000313" key="10">
    <source>
        <dbReference type="EMBL" id="KAK6934646.1"/>
    </source>
</evidence>
<accession>A0AAN8VRU6</accession>
<dbReference type="InterPro" id="IPR055414">
    <property type="entry name" value="LRR_R13L4/SHOC2-like"/>
</dbReference>
<keyword evidence="6" id="KW-0325">Glycoprotein</keyword>
<evidence type="ECO:0000256" key="3">
    <source>
        <dbReference type="ARBA" id="ARBA00022729"/>
    </source>
</evidence>
<evidence type="ECO:0000256" key="4">
    <source>
        <dbReference type="ARBA" id="ARBA00022737"/>
    </source>
</evidence>
<dbReference type="PANTHER" id="PTHR48060">
    <property type="entry name" value="DNA DAMAGE-REPAIR/TOLERATION PROTEIN DRT100"/>
    <property type="match status" value="1"/>
</dbReference>
<dbReference type="GO" id="GO:0005524">
    <property type="term" value="F:ATP binding"/>
    <property type="evidence" value="ECO:0007669"/>
    <property type="project" value="UniProtKB-UniRule"/>
</dbReference>
<proteinExistence type="predicted"/>
<dbReference type="PROSITE" id="PS00107">
    <property type="entry name" value="PROTEIN_KINASE_ATP"/>
    <property type="match status" value="1"/>
</dbReference>
<dbReference type="SUPFAM" id="SSF52058">
    <property type="entry name" value="L domain-like"/>
    <property type="match status" value="1"/>
</dbReference>
<dbReference type="InterPro" id="IPR011009">
    <property type="entry name" value="Kinase-like_dom_sf"/>
</dbReference>
<evidence type="ECO:0000256" key="1">
    <source>
        <dbReference type="ARBA" id="ARBA00004370"/>
    </source>
</evidence>
<dbReference type="SUPFAM" id="SSF56112">
    <property type="entry name" value="Protein kinase-like (PK-like)"/>
    <property type="match status" value="1"/>
</dbReference>
<keyword evidence="3" id="KW-0732">Signal</keyword>
<keyword evidence="5" id="KW-0472">Membrane</keyword>
<evidence type="ECO:0000256" key="6">
    <source>
        <dbReference type="ARBA" id="ARBA00023180"/>
    </source>
</evidence>
<reference evidence="10 11" key="1">
    <citation type="submission" date="2023-12" db="EMBL/GenBank/DDBJ databases">
        <title>A high-quality genome assembly for Dillenia turbinata (Dilleniales).</title>
        <authorList>
            <person name="Chanderbali A."/>
        </authorList>
    </citation>
    <scope>NUCLEOTIDE SEQUENCE [LARGE SCALE GENOMIC DNA]</scope>
    <source>
        <strain evidence="10">LSX21</strain>
        <tissue evidence="10">Leaf</tissue>
    </source>
</reference>
<dbReference type="PANTHER" id="PTHR48060:SF24">
    <property type="entry name" value="NON-SPECIFIC SERINE_THREONINE PROTEIN KINASE"/>
    <property type="match status" value="1"/>
</dbReference>
<evidence type="ECO:0000259" key="9">
    <source>
        <dbReference type="Pfam" id="PF23598"/>
    </source>
</evidence>
<protein>
    <submittedName>
        <fullName evidence="10">Leucine-rich repeat</fullName>
    </submittedName>
</protein>
<dbReference type="EMBL" id="JBAMMX010000008">
    <property type="protein sequence ID" value="KAK6934646.1"/>
    <property type="molecule type" value="Genomic_DNA"/>
</dbReference>
<comment type="caution">
    <text evidence="10">The sequence shown here is derived from an EMBL/GenBank/DDBJ whole genome shotgun (WGS) entry which is preliminary data.</text>
</comment>
<keyword evidence="2" id="KW-0433">Leucine-rich repeat</keyword>
<dbReference type="InterPro" id="IPR001611">
    <property type="entry name" value="Leu-rich_rpt"/>
</dbReference>
<dbReference type="Pfam" id="PF00560">
    <property type="entry name" value="LRR_1"/>
    <property type="match status" value="2"/>
</dbReference>
<dbReference type="Pfam" id="PF23598">
    <property type="entry name" value="LRR_14"/>
    <property type="match status" value="1"/>
</dbReference>
<dbReference type="GO" id="GO:0016020">
    <property type="term" value="C:membrane"/>
    <property type="evidence" value="ECO:0007669"/>
    <property type="project" value="UniProtKB-SubCell"/>
</dbReference>
<keyword evidence="7" id="KW-0547">Nucleotide-binding</keyword>
<sequence length="600" mass="65476">MPAILRNILLSSSSSNIFSFTLLLAINSLFFFSSGLSLEEQGQALLTWKNCLNSSTDVLSSWNSADSSPCRWFGIVCNSNGEVEEINLRSRDLQGPLPSNFQSLESLKSLVLSSTNLTGTIPKEFGEYHELVHIDISDNSISGEIPAEICMLMKLQTLSLNTNSITGGIPSDIGNLSSLVYLTIYDNQLSGEIPKSIGKLSKLEVFRAGGNQNLKEIDNNNISGEIPSLIGKLTGLTLFFAWQNRLTGNIPAGISDCQNLQALDISYNNLTGPIPRQIFGLQNLTKLLLLSNELSDFIPPDIGNCTNLYRFRVNYNRLAGSVPPEVGKLKSLNFLDLSNNHFEGGIPPSISGCENLDDLAGNRALYISNGVLTPADHVGPTVRSKSTMKLTMSVLVSASAVLVLLTVYILVRARLGEASALEDNNWAMTLYQKMELSIDDVVKNLTSANVIGTGSSGVVYRVGITNGQTLAVKKMWSSEEYGAFMSEIRTLGSIRHRNISKNDPVDILDQKLRGRADPQMHEMLQTLAVSFLCISTRADERPTMKDVVAMLREIRHVDSTRTEDDLKGCLSCDPSPPTRARTVDLQGSSNCSFAFSDDSV</sequence>
<keyword evidence="4" id="KW-0677">Repeat</keyword>
<keyword evidence="11" id="KW-1185">Reference proteome</keyword>
<dbReference type="AlphaFoldDB" id="A0AAN8VRU6"/>
<organism evidence="10 11">
    <name type="scientific">Dillenia turbinata</name>
    <dbReference type="NCBI Taxonomy" id="194707"/>
    <lineage>
        <taxon>Eukaryota</taxon>
        <taxon>Viridiplantae</taxon>
        <taxon>Streptophyta</taxon>
        <taxon>Embryophyta</taxon>
        <taxon>Tracheophyta</taxon>
        <taxon>Spermatophyta</taxon>
        <taxon>Magnoliopsida</taxon>
        <taxon>eudicotyledons</taxon>
        <taxon>Gunneridae</taxon>
        <taxon>Pentapetalae</taxon>
        <taxon>Dilleniales</taxon>
        <taxon>Dilleniaceae</taxon>
        <taxon>Dillenia</taxon>
    </lineage>
</organism>
<dbReference type="FunFam" id="3.80.10.10:FF:001194">
    <property type="entry name" value="Leucine-rich receptor-like protein kinase family protein"/>
    <property type="match status" value="1"/>
</dbReference>
<evidence type="ECO:0000256" key="7">
    <source>
        <dbReference type="PROSITE-ProRule" id="PRU10141"/>
    </source>
</evidence>
<dbReference type="Gene3D" id="3.30.200.20">
    <property type="entry name" value="Phosphorylase Kinase, domain 1"/>
    <property type="match status" value="1"/>
</dbReference>
<evidence type="ECO:0000313" key="11">
    <source>
        <dbReference type="Proteomes" id="UP001370490"/>
    </source>
</evidence>
<comment type="subcellular location">
    <subcellularLocation>
        <location evidence="1">Membrane</location>
    </subcellularLocation>
</comment>
<feature type="binding site" evidence="7">
    <location>
        <position position="474"/>
    </location>
    <ligand>
        <name>ATP</name>
        <dbReference type="ChEBI" id="CHEBI:30616"/>
    </ligand>
</feature>
<feature type="domain" description="Leucine-rich repeat-containing N-terminal plant-type" evidence="8">
    <location>
        <begin position="39"/>
        <end position="78"/>
    </location>
</feature>
<keyword evidence="7" id="KW-0067">ATP-binding</keyword>
<dbReference type="InterPro" id="IPR013210">
    <property type="entry name" value="LRR_N_plant-typ"/>
</dbReference>
<feature type="domain" description="Disease resistance R13L4/SHOC-2-like LRR" evidence="9">
    <location>
        <begin position="100"/>
        <end position="213"/>
    </location>
</feature>